<comment type="caution">
    <text evidence="4">The sequence shown here is derived from an EMBL/GenBank/DDBJ whole genome shotgun (WGS) entry which is preliminary data.</text>
</comment>
<dbReference type="CDD" id="cd06422">
    <property type="entry name" value="NTP_transferase_like_1"/>
    <property type="match status" value="1"/>
</dbReference>
<keyword evidence="5" id="KW-1185">Reference proteome</keyword>
<gene>
    <name evidence="4" type="ORF">F0A16_16770</name>
</gene>
<dbReference type="Gene3D" id="3.90.550.10">
    <property type="entry name" value="Spore Coat Polysaccharide Biosynthesis Protein SpsA, Chain A"/>
    <property type="match status" value="1"/>
</dbReference>
<dbReference type="EMBL" id="VTPX01000011">
    <property type="protein sequence ID" value="KAA0016382.1"/>
    <property type="molecule type" value="Genomic_DNA"/>
</dbReference>
<dbReference type="InterPro" id="IPR005835">
    <property type="entry name" value="NTP_transferase_dom"/>
</dbReference>
<evidence type="ECO:0000259" key="3">
    <source>
        <dbReference type="Pfam" id="PF00483"/>
    </source>
</evidence>
<proteinExistence type="predicted"/>
<organism evidence="4 5">
    <name type="scientific">Salinicola corii</name>
    <dbReference type="NCBI Taxonomy" id="2606937"/>
    <lineage>
        <taxon>Bacteria</taxon>
        <taxon>Pseudomonadati</taxon>
        <taxon>Pseudomonadota</taxon>
        <taxon>Gammaproteobacteria</taxon>
        <taxon>Oceanospirillales</taxon>
        <taxon>Halomonadaceae</taxon>
        <taxon>Salinicola</taxon>
    </lineage>
</organism>
<dbReference type="PANTHER" id="PTHR43584">
    <property type="entry name" value="NUCLEOTIDYL TRANSFERASE"/>
    <property type="match status" value="1"/>
</dbReference>
<sequence>MKAMILAAGFGTRMRPLTDHCPKPLLPVAGKPLIVHHLERLAMAGICDIVINVSYRGQQIIDALGDGERYGVSLQFSVERTPLETAGGLRQALPLLGEAPFILLNGDIWTDFPLERLALADDDLASLVMVDTTDFHRRGDFHLDSQGRLHAEGEPRLIYAGLGVVHPELIADLPAGEAVKLAPLLIDAIRAGRAGGWHHRGDWVDVGTPQRLAELETRLGQA</sequence>
<evidence type="ECO:0000313" key="5">
    <source>
        <dbReference type="Proteomes" id="UP000466024"/>
    </source>
</evidence>
<dbReference type="PANTHER" id="PTHR43584:SF8">
    <property type="entry name" value="N-ACETYLMURAMATE ALPHA-1-PHOSPHATE URIDYLYLTRANSFERASE"/>
    <property type="match status" value="1"/>
</dbReference>
<protein>
    <submittedName>
        <fullName evidence="4">Nucleotidyltransferase family protein</fullName>
    </submittedName>
</protein>
<accession>A0A640W8D4</accession>
<dbReference type="AlphaFoldDB" id="A0A640W8D4"/>
<dbReference type="InterPro" id="IPR054790">
    <property type="entry name" value="MurU"/>
</dbReference>
<dbReference type="RefSeq" id="WP_149436525.1">
    <property type="nucleotide sequence ID" value="NZ_VTPX01000011.1"/>
</dbReference>
<dbReference type="Proteomes" id="UP000466024">
    <property type="component" value="Unassembled WGS sequence"/>
</dbReference>
<evidence type="ECO:0000256" key="1">
    <source>
        <dbReference type="ARBA" id="ARBA00022679"/>
    </source>
</evidence>
<evidence type="ECO:0000313" key="4">
    <source>
        <dbReference type="EMBL" id="KAA0016382.1"/>
    </source>
</evidence>
<dbReference type="GO" id="GO:0016779">
    <property type="term" value="F:nucleotidyltransferase activity"/>
    <property type="evidence" value="ECO:0007669"/>
    <property type="project" value="UniProtKB-KW"/>
</dbReference>
<keyword evidence="2" id="KW-0548">Nucleotidyltransferase</keyword>
<name>A0A640W8D4_9GAMM</name>
<reference evidence="4 5" key="1">
    <citation type="submission" date="2019-08" db="EMBL/GenBank/DDBJ databases">
        <title>Bioinformatics analysis of the strain L3 and L5.</title>
        <authorList>
            <person name="Li X."/>
        </authorList>
    </citation>
    <scope>NUCLEOTIDE SEQUENCE [LARGE SCALE GENOMIC DNA]</scope>
    <source>
        <strain evidence="4 5">L3</strain>
    </source>
</reference>
<evidence type="ECO:0000256" key="2">
    <source>
        <dbReference type="ARBA" id="ARBA00022695"/>
    </source>
</evidence>
<feature type="domain" description="Nucleotidyl transferase" evidence="3">
    <location>
        <begin position="2"/>
        <end position="129"/>
    </location>
</feature>
<dbReference type="NCBIfam" id="NF045761">
    <property type="entry name" value="NAMPUrTaseMurU"/>
    <property type="match status" value="1"/>
</dbReference>
<dbReference type="InterPro" id="IPR050065">
    <property type="entry name" value="GlmU-like"/>
</dbReference>
<dbReference type="SUPFAM" id="SSF53448">
    <property type="entry name" value="Nucleotide-diphospho-sugar transferases"/>
    <property type="match status" value="1"/>
</dbReference>
<dbReference type="Pfam" id="PF00483">
    <property type="entry name" value="NTP_transferase"/>
    <property type="match status" value="1"/>
</dbReference>
<keyword evidence="1 4" id="KW-0808">Transferase</keyword>
<dbReference type="InterPro" id="IPR029044">
    <property type="entry name" value="Nucleotide-diphossugar_trans"/>
</dbReference>